<keyword evidence="2" id="KW-1185">Reference proteome</keyword>
<evidence type="ECO:0008006" key="3">
    <source>
        <dbReference type="Google" id="ProtNLM"/>
    </source>
</evidence>
<dbReference type="Proteomes" id="UP000041625">
    <property type="component" value="Unassembled WGS sequence"/>
</dbReference>
<evidence type="ECO:0000313" key="1">
    <source>
        <dbReference type="EMBL" id="CDT63996.1"/>
    </source>
</evidence>
<comment type="caution">
    <text evidence="1">The sequence shown here is derived from an EMBL/GenBank/DDBJ whole genome shotgun (WGS) entry which is preliminary data.</text>
</comment>
<gene>
    <name evidence="1" type="ORF">VCR31J2_1270744</name>
</gene>
<protein>
    <recommendedName>
        <fullName evidence="3">DAPG hydrolase PhiG domain-containing protein</fullName>
    </recommendedName>
</protein>
<dbReference type="EMBL" id="CCKJ01000032">
    <property type="protein sequence ID" value="CDT63996.1"/>
    <property type="molecule type" value="Genomic_DNA"/>
</dbReference>
<dbReference type="RefSeq" id="WP_048609318.1">
    <property type="nucleotide sequence ID" value="NZ_CCKO01000032.1"/>
</dbReference>
<organism evidence="1 2">
    <name type="scientific">Vibrio coralliirubri</name>
    <dbReference type="NCBI Taxonomy" id="1516159"/>
    <lineage>
        <taxon>Bacteria</taxon>
        <taxon>Pseudomonadati</taxon>
        <taxon>Pseudomonadota</taxon>
        <taxon>Gammaproteobacteria</taxon>
        <taxon>Vibrionales</taxon>
        <taxon>Vibrionaceae</taxon>
        <taxon>Vibrio</taxon>
    </lineage>
</organism>
<accession>A0AA86XPG9</accession>
<name>A0AA86XPG9_9VIBR</name>
<dbReference type="AlphaFoldDB" id="A0AA86XPG9"/>
<evidence type="ECO:0000313" key="2">
    <source>
        <dbReference type="Proteomes" id="UP000041625"/>
    </source>
</evidence>
<proteinExistence type="predicted"/>
<reference evidence="1 2" key="1">
    <citation type="submission" date="2014-06" db="EMBL/GenBank/DDBJ databases">
        <authorList>
            <person name="Le Roux F."/>
        </authorList>
    </citation>
    <scope>NUCLEOTIDE SEQUENCE [LARGE SCALE GENOMIC DNA]</scope>
    <source>
        <strain evidence="1 2">J2-31</strain>
    </source>
</reference>
<sequence>MQKLIMPKERKFGWKLKPTSSVHWGQTVNKSGQICVVLEHSLLRGVTSEMIAWWFKNFANLSVTLEDIKGYEGVKVPAYLLWHPSDHIAVQMSGKLGVNNTAVAGGKIHIKEAMQYNKYGFKYPVNNKLKIFYCENDGWGMGREIPLLGKLVFLRICYTDVYENGKLIGVHYHYEVVAGTSKRNFLAKAINNKIVGGLTPDFWKAWITHNTIEVGVFENFLPVLYSQRNDLENLHYSKSMNPITEDIASNDQNGFDFDLLNKRLEGYKNSENAFDYQNGIERSNKILG</sequence>